<accession>A0A226EQX4</accession>
<reference evidence="2 3" key="1">
    <citation type="submission" date="2015-12" db="EMBL/GenBank/DDBJ databases">
        <title>The genome of Folsomia candida.</title>
        <authorList>
            <person name="Faddeeva A."/>
            <person name="Derks M.F."/>
            <person name="Anvar Y."/>
            <person name="Smit S."/>
            <person name="Van Straalen N."/>
            <person name="Roelofs D."/>
        </authorList>
    </citation>
    <scope>NUCLEOTIDE SEQUENCE [LARGE SCALE GENOMIC DNA]</scope>
    <source>
        <strain evidence="2 3">VU population</strain>
        <tissue evidence="2">Whole body</tissue>
    </source>
</reference>
<protein>
    <submittedName>
        <fullName evidence="2">Uncharacterized protein</fullName>
    </submittedName>
</protein>
<comment type="caution">
    <text evidence="2">The sequence shown here is derived from an EMBL/GenBank/DDBJ whole genome shotgun (WGS) entry which is preliminary data.</text>
</comment>
<feature type="compositionally biased region" description="Basic and acidic residues" evidence="1">
    <location>
        <begin position="263"/>
        <end position="279"/>
    </location>
</feature>
<gene>
    <name evidence="2" type="ORF">Fcan01_04316</name>
</gene>
<dbReference type="EMBL" id="LNIX01000002">
    <property type="protein sequence ID" value="OXA58996.1"/>
    <property type="molecule type" value="Genomic_DNA"/>
</dbReference>
<name>A0A226EQX4_FOLCA</name>
<feature type="region of interest" description="Disordered" evidence="1">
    <location>
        <begin position="381"/>
        <end position="414"/>
    </location>
</feature>
<feature type="region of interest" description="Disordered" evidence="1">
    <location>
        <begin position="233"/>
        <end position="327"/>
    </location>
</feature>
<organism evidence="2 3">
    <name type="scientific">Folsomia candida</name>
    <name type="common">Springtail</name>
    <dbReference type="NCBI Taxonomy" id="158441"/>
    <lineage>
        <taxon>Eukaryota</taxon>
        <taxon>Metazoa</taxon>
        <taxon>Ecdysozoa</taxon>
        <taxon>Arthropoda</taxon>
        <taxon>Hexapoda</taxon>
        <taxon>Collembola</taxon>
        <taxon>Entomobryomorpha</taxon>
        <taxon>Isotomoidea</taxon>
        <taxon>Isotomidae</taxon>
        <taxon>Proisotominae</taxon>
        <taxon>Folsomia</taxon>
    </lineage>
</organism>
<sequence>MGSEHSLFRAVPPPWVTPILFLVALLTHQIFIPCATVHASSRPLRHPTQLQPRYVIPKEGGISYQKIPYWEALYFLKYGLIPPKQNRFNQADIGRVLDFNEIINQSIHNLRTTSDEDAPRSIGDGPTYISDDVWNLLERKLIGSGLIFKDGRWQYDSNVNKEGNHHQKGDGDPSYSALLSQLGPLGDNAFQVVDLDPSNLEPPPPPIATSTGYVVPLSHGLARPNLPLQVRFGFNRKPRNDPTLPQLNATSTEEVSDDDDDEGSSKNTEDGQNNKDKRGNPYSHKSPNYLQLKEGGINQGDYDEDSFEPPGTFGYISTHQASRKDRTKEPLHILRKFLLDHDPKFFAPGIVANESAKHSSNGHNDNASGFRSKVFLTNLVSRSGPPDDRGSQTGTGGVSRGVKIDQTKFQTQGW</sequence>
<dbReference type="Proteomes" id="UP000198287">
    <property type="component" value="Unassembled WGS sequence"/>
</dbReference>
<evidence type="ECO:0000313" key="2">
    <source>
        <dbReference type="EMBL" id="OXA58996.1"/>
    </source>
</evidence>
<proteinExistence type="predicted"/>
<evidence type="ECO:0000313" key="3">
    <source>
        <dbReference type="Proteomes" id="UP000198287"/>
    </source>
</evidence>
<keyword evidence="3" id="KW-1185">Reference proteome</keyword>
<dbReference type="AlphaFoldDB" id="A0A226EQX4"/>
<evidence type="ECO:0000256" key="1">
    <source>
        <dbReference type="SAM" id="MobiDB-lite"/>
    </source>
</evidence>
<feature type="compositionally biased region" description="Polar residues" evidence="1">
    <location>
        <begin position="243"/>
        <end position="253"/>
    </location>
</feature>